<dbReference type="SUPFAM" id="SSF64153">
    <property type="entry name" value="YjeF N-terminal domain-like"/>
    <property type="match status" value="2"/>
</dbReference>
<evidence type="ECO:0000256" key="9">
    <source>
        <dbReference type="ARBA" id="ARBA00023235"/>
    </source>
</evidence>
<dbReference type="WBParaSite" id="maker-E.canG7_contigs_4941-snap-gene-0.64-mRNA-1">
    <property type="protein sequence ID" value="maker-E.canG7_contigs_4941-snap-gene-0.64-mRNA-1"/>
    <property type="gene ID" value="EcG7_01301"/>
</dbReference>
<dbReference type="Pfam" id="PF03853">
    <property type="entry name" value="YjeF_N"/>
    <property type="match status" value="2"/>
</dbReference>
<evidence type="ECO:0000313" key="12">
    <source>
        <dbReference type="Proteomes" id="UP000887562"/>
    </source>
</evidence>
<reference evidence="13" key="1">
    <citation type="submission" date="2022-11" db="UniProtKB">
        <authorList>
            <consortium name="WormBaseParasite"/>
        </authorList>
    </citation>
    <scope>IDENTIFICATION</scope>
</reference>
<comment type="catalytic activity">
    <reaction evidence="2">
        <text>(6R)-NADPHX = (6S)-NADPHX</text>
        <dbReference type="Rhea" id="RHEA:32227"/>
        <dbReference type="ChEBI" id="CHEBI:64076"/>
        <dbReference type="ChEBI" id="CHEBI:64077"/>
        <dbReference type="EC" id="5.1.99.6"/>
    </reaction>
</comment>
<feature type="domain" description="YjeF N-terminal" evidence="11">
    <location>
        <begin position="199"/>
        <end position="463"/>
    </location>
</feature>
<evidence type="ECO:0000256" key="6">
    <source>
        <dbReference type="ARBA" id="ARBA00022857"/>
    </source>
</evidence>
<keyword evidence="4" id="KW-0479">Metal-binding</keyword>
<dbReference type="GO" id="GO:0005739">
    <property type="term" value="C:mitochondrion"/>
    <property type="evidence" value="ECO:0007669"/>
    <property type="project" value="TreeGrafter"/>
</dbReference>
<keyword evidence="5" id="KW-0547">Nucleotide-binding</keyword>
<dbReference type="Gene3D" id="3.40.50.10260">
    <property type="entry name" value="YjeF N-terminal domain"/>
    <property type="match status" value="2"/>
</dbReference>
<evidence type="ECO:0000256" key="4">
    <source>
        <dbReference type="ARBA" id="ARBA00022723"/>
    </source>
</evidence>
<keyword evidence="6" id="KW-0521">NADP</keyword>
<evidence type="ECO:0000256" key="7">
    <source>
        <dbReference type="ARBA" id="ARBA00022958"/>
    </source>
</evidence>
<keyword evidence="7" id="KW-0630">Potassium</keyword>
<dbReference type="GO" id="GO:0000166">
    <property type="term" value="F:nucleotide binding"/>
    <property type="evidence" value="ECO:0007669"/>
    <property type="project" value="UniProtKB-KW"/>
</dbReference>
<comment type="catalytic activity">
    <reaction evidence="1">
        <text>(6R)-NADHX = (6S)-NADHX</text>
        <dbReference type="Rhea" id="RHEA:32215"/>
        <dbReference type="ChEBI" id="CHEBI:64074"/>
        <dbReference type="ChEBI" id="CHEBI:64075"/>
        <dbReference type="EC" id="5.1.99.6"/>
    </reaction>
</comment>
<sequence>MDETELVVPWEKQQRMLNSSNPQTSSAVRKSFSYAGVWQDPGSAQSGAVYSDAATAAVTAAATAPFSIPHLPASLPSTSEEGFLSTDSLVAPGTSARKSSSVADPMTIIFQAGAKMKFVPFFARQGAPSLTQSDLSFRTIPCNGPIDLRGRELGITGFGIITFSRAHHFALKSSANGSRYSPIQAKCFWLSGLDSQEEAQKIDEELFTEYAFSVDQLMELAGFSCAVAIYNAYPRSSMKNSDGGVLICCGPGNNGGDGLVCARHLKLFPSTAKQAVDSCINRRQGVVMEGKTPRSHMKGEKEARDGTPPFPLRRLQRHRYAGYKPTVYYPRSPSKQLYKNLVTQCEKMGIAFLSYIPSDVKILESSYDLIVDALFGFGFRPPLKPDFAETVQRIANLKVPLASIDVPSGWDVGEKTETTDLLQPDCLISLTAPKLCAHRFTGRFHFLGGRFVPPLLADKYNLCLPPYPGASPVVLLKGPQLGDLQTPNKRPVWQRTVVLERTTLDFLVPHGSVWYCVTRPELNNFQTKALGLITVNGCRVQLQLDAALAITVIS</sequence>
<keyword evidence="12" id="KW-1185">Reference proteome</keyword>
<dbReference type="PANTHER" id="PTHR13232">
    <property type="entry name" value="NAD(P)H-HYDRATE EPIMERASE"/>
    <property type="match status" value="1"/>
</dbReference>
<dbReference type="PROSITE" id="PS51385">
    <property type="entry name" value="YJEF_N"/>
    <property type="match status" value="1"/>
</dbReference>
<evidence type="ECO:0000256" key="8">
    <source>
        <dbReference type="ARBA" id="ARBA00023027"/>
    </source>
</evidence>
<dbReference type="AlphaFoldDB" id="A0A915EZ49"/>
<dbReference type="EC" id="5.1.99.6" evidence="3"/>
<evidence type="ECO:0000256" key="1">
    <source>
        <dbReference type="ARBA" id="ARBA00000013"/>
    </source>
</evidence>
<proteinExistence type="predicted"/>
<name>A0A915EZ49_9CEST</name>
<evidence type="ECO:0000256" key="10">
    <source>
        <dbReference type="SAM" id="MobiDB-lite"/>
    </source>
</evidence>
<keyword evidence="9" id="KW-0413">Isomerase</keyword>
<keyword evidence="8" id="KW-0520">NAD</keyword>
<dbReference type="InterPro" id="IPR004443">
    <property type="entry name" value="YjeF_N_dom"/>
</dbReference>
<evidence type="ECO:0000259" key="11">
    <source>
        <dbReference type="PROSITE" id="PS51385"/>
    </source>
</evidence>
<evidence type="ECO:0000256" key="2">
    <source>
        <dbReference type="ARBA" id="ARBA00000909"/>
    </source>
</evidence>
<feature type="region of interest" description="Disordered" evidence="10">
    <location>
        <begin position="290"/>
        <end position="311"/>
    </location>
</feature>
<accession>A0A915EZ49</accession>
<dbReference type="InterPro" id="IPR032976">
    <property type="entry name" value="YJEFN_prot_NAXE-like"/>
</dbReference>
<dbReference type="Proteomes" id="UP000887562">
    <property type="component" value="Unplaced"/>
</dbReference>
<dbReference type="InterPro" id="IPR036652">
    <property type="entry name" value="YjeF_N_dom_sf"/>
</dbReference>
<dbReference type="PANTHER" id="PTHR13232:SF10">
    <property type="entry name" value="NAD(P)H-HYDRATE EPIMERASE"/>
    <property type="match status" value="1"/>
</dbReference>
<protein>
    <recommendedName>
        <fullName evidence="3">NAD(P)H-hydrate epimerase</fullName>
        <ecNumber evidence="3">5.1.99.6</ecNumber>
    </recommendedName>
</protein>
<dbReference type="GO" id="GO:0046872">
    <property type="term" value="F:metal ion binding"/>
    <property type="evidence" value="ECO:0007669"/>
    <property type="project" value="UniProtKB-KW"/>
</dbReference>
<dbReference type="GO" id="GO:0052856">
    <property type="term" value="F:NAD(P)HX epimerase activity"/>
    <property type="evidence" value="ECO:0007669"/>
    <property type="project" value="UniProtKB-EC"/>
</dbReference>
<evidence type="ECO:0000256" key="5">
    <source>
        <dbReference type="ARBA" id="ARBA00022741"/>
    </source>
</evidence>
<organism evidence="12 13">
    <name type="scientific">Echinococcus canadensis</name>
    <dbReference type="NCBI Taxonomy" id="519352"/>
    <lineage>
        <taxon>Eukaryota</taxon>
        <taxon>Metazoa</taxon>
        <taxon>Spiralia</taxon>
        <taxon>Lophotrochozoa</taxon>
        <taxon>Platyhelminthes</taxon>
        <taxon>Cestoda</taxon>
        <taxon>Eucestoda</taxon>
        <taxon>Cyclophyllidea</taxon>
        <taxon>Taeniidae</taxon>
        <taxon>Echinococcus</taxon>
        <taxon>Echinococcus canadensis group</taxon>
    </lineage>
</organism>
<evidence type="ECO:0000256" key="3">
    <source>
        <dbReference type="ARBA" id="ARBA00012228"/>
    </source>
</evidence>
<evidence type="ECO:0000313" key="13">
    <source>
        <dbReference type="WBParaSite" id="maker-E.canG7_contigs_4941-snap-gene-0.64-mRNA-1"/>
    </source>
</evidence>